<dbReference type="Proteomes" id="UP001239111">
    <property type="component" value="Chromosome 4"/>
</dbReference>
<accession>A0ACC2N4J9</accession>
<sequence length="653" mass="73977">ETMQKQKHKAKVKGRESNRRNVAKNEVEEKTHASPIQLDSNLVETRVITDIPPPIATSNEQNANALREDGDKDNYGNRTQGTASPEHQLVKEDVTHSDTCMDNQSVEEVTQEERGNVLDDPKDMNTADTVDHVVIPDSKVEKGVLSSIVSLKNEENSRVSSSSVPSRGLDDSATVSVPVISSSSLKEGSLKYTYPDGQWSPMNTSGKKVYGREFLMKLQSDPKSKIKPINLPDLEVVLKDITKTRSTVEHRFKDTSLGRHDSLFPGFAKSSLSAKVMPPNKKSHSGKPKQGKAVLHLTLSLREDVKLRESEKPWRPSRTNQGPISEEQVKTEQLYKKVRSVLNKLTPQKFDTLVNQVRDLKIDTQERLQGVIDLVFEKAVDEPNFSVAYALMCKELSNIHVTGADSDDSSSANFRKLILTRCQTQFEKNTLDENIRNEKLKEIESCTDPEKKKEFQINFEDEERRIRIRSVGNIRFIGELFKQNMLRDQIMHQCIRHLLSQVDEENLECLCKLLTTIGKVLENKNIDLSDYLKQMQQIANRKGKISSRIRFMLQDVIDLKANNWIPRRDDSNPKTMDQIQREAESERLDIQLGNISLHTPRKDDRTGERKRNRGGVNSGGGNSGSIEDGGWSQPVSRTRQVYSVETAKLKNKP</sequence>
<gene>
    <name evidence="1" type="ORF">QAD02_007283</name>
</gene>
<reference evidence="1" key="1">
    <citation type="submission" date="2023-04" db="EMBL/GenBank/DDBJ databases">
        <title>A chromosome-level genome assembly of the parasitoid wasp Eretmocerus hayati.</title>
        <authorList>
            <person name="Zhong Y."/>
            <person name="Liu S."/>
            <person name="Liu Y."/>
        </authorList>
    </citation>
    <scope>NUCLEOTIDE SEQUENCE</scope>
    <source>
        <strain evidence="1">ZJU_SS_LIU_2023</strain>
    </source>
</reference>
<comment type="caution">
    <text evidence="1">The sequence shown here is derived from an EMBL/GenBank/DDBJ whole genome shotgun (WGS) entry which is preliminary data.</text>
</comment>
<keyword evidence="2" id="KW-1185">Reference proteome</keyword>
<evidence type="ECO:0000313" key="1">
    <source>
        <dbReference type="EMBL" id="KAJ8665621.1"/>
    </source>
</evidence>
<feature type="non-terminal residue" evidence="1">
    <location>
        <position position="653"/>
    </location>
</feature>
<dbReference type="EMBL" id="CM056744">
    <property type="protein sequence ID" value="KAJ8665621.1"/>
    <property type="molecule type" value="Genomic_DNA"/>
</dbReference>
<feature type="non-terminal residue" evidence="1">
    <location>
        <position position="1"/>
    </location>
</feature>
<protein>
    <submittedName>
        <fullName evidence="1">Uncharacterized protein</fullName>
    </submittedName>
</protein>
<name>A0ACC2N4J9_9HYME</name>
<proteinExistence type="predicted"/>
<organism evidence="1 2">
    <name type="scientific">Eretmocerus hayati</name>
    <dbReference type="NCBI Taxonomy" id="131215"/>
    <lineage>
        <taxon>Eukaryota</taxon>
        <taxon>Metazoa</taxon>
        <taxon>Ecdysozoa</taxon>
        <taxon>Arthropoda</taxon>
        <taxon>Hexapoda</taxon>
        <taxon>Insecta</taxon>
        <taxon>Pterygota</taxon>
        <taxon>Neoptera</taxon>
        <taxon>Endopterygota</taxon>
        <taxon>Hymenoptera</taxon>
        <taxon>Apocrita</taxon>
        <taxon>Proctotrupomorpha</taxon>
        <taxon>Chalcidoidea</taxon>
        <taxon>Aphelinidae</taxon>
        <taxon>Aphelininae</taxon>
        <taxon>Eretmocerus</taxon>
    </lineage>
</organism>
<evidence type="ECO:0000313" key="2">
    <source>
        <dbReference type="Proteomes" id="UP001239111"/>
    </source>
</evidence>